<keyword evidence="5" id="KW-0539">Nucleus</keyword>
<evidence type="ECO:0000256" key="2">
    <source>
        <dbReference type="ARBA" id="ARBA00023015"/>
    </source>
</evidence>
<dbReference type="AlphaFoldDB" id="A0A319DUS5"/>
<evidence type="ECO:0000313" key="8">
    <source>
        <dbReference type="Proteomes" id="UP000248423"/>
    </source>
</evidence>
<dbReference type="OrthoDB" id="434972at2759"/>
<dbReference type="CDD" id="cd00067">
    <property type="entry name" value="GAL4"/>
    <property type="match status" value="2"/>
</dbReference>
<gene>
    <name evidence="7" type="ORF">BO78DRAFT_435703</name>
</gene>
<evidence type="ECO:0000256" key="4">
    <source>
        <dbReference type="ARBA" id="ARBA00023163"/>
    </source>
</evidence>
<evidence type="ECO:0000256" key="5">
    <source>
        <dbReference type="ARBA" id="ARBA00023242"/>
    </source>
</evidence>
<dbReference type="PROSITE" id="PS50048">
    <property type="entry name" value="ZN2_CY6_FUNGAL_2"/>
    <property type="match status" value="2"/>
</dbReference>
<evidence type="ECO:0000256" key="1">
    <source>
        <dbReference type="ARBA" id="ARBA00004123"/>
    </source>
</evidence>
<dbReference type="Pfam" id="PF11951">
    <property type="entry name" value="Fungal_trans_2"/>
    <property type="match status" value="1"/>
</dbReference>
<evidence type="ECO:0000256" key="3">
    <source>
        <dbReference type="ARBA" id="ARBA00023125"/>
    </source>
</evidence>
<dbReference type="GO" id="GO:0005634">
    <property type="term" value="C:nucleus"/>
    <property type="evidence" value="ECO:0007669"/>
    <property type="project" value="UniProtKB-SubCell"/>
</dbReference>
<sequence>VCARCAKIKQRCDGASPCARCARLGHVCQPQSQSIDTSDLGRPRASRSRGGCLSCKARKKRCDEVRPRCSDCRRLNLPCRWPVSTPSSHASPASEYNSLTLPSQGHGETSFLPLFEDGTFDFAAWLAPDIPPSPSTTNPHLYTDDDRSLFNHYLHIVSRSLSRASDANHNPFLITLLPMAATSEMLTSVILGLSGSHWRRVYPQIWNSALARQGHALSQAYHLLSHPNESPSPLSTCATILLLCLTELYDSTSRIWKWHLKAASALLATGTTLESTPEGSFCVHLFHYLDSMSTISRCKPPLLHPDNNVTSLPPPRSLSSSAITGMEPILLHFLGRVNLLAAHRARRVDDLTEMGFRTAAAKHSCAT</sequence>
<dbReference type="GO" id="GO:0003677">
    <property type="term" value="F:DNA binding"/>
    <property type="evidence" value="ECO:0007669"/>
    <property type="project" value="UniProtKB-KW"/>
</dbReference>
<dbReference type="GO" id="GO:0009893">
    <property type="term" value="P:positive regulation of metabolic process"/>
    <property type="evidence" value="ECO:0007669"/>
    <property type="project" value="UniProtKB-ARBA"/>
</dbReference>
<protein>
    <recommendedName>
        <fullName evidence="6">Zn(2)-C6 fungal-type domain-containing protein</fullName>
    </recommendedName>
</protein>
<name>A0A319DUS5_ASPSB</name>
<comment type="subcellular location">
    <subcellularLocation>
        <location evidence="1">Nucleus</location>
    </subcellularLocation>
</comment>
<dbReference type="GO" id="GO:0000981">
    <property type="term" value="F:DNA-binding transcription factor activity, RNA polymerase II-specific"/>
    <property type="evidence" value="ECO:0007669"/>
    <property type="project" value="InterPro"/>
</dbReference>
<dbReference type="PANTHER" id="PTHR37534:SF46">
    <property type="entry name" value="ZN(II)2CYS6 TRANSCRIPTION FACTOR (EUROFUNG)"/>
    <property type="match status" value="1"/>
</dbReference>
<dbReference type="Gene3D" id="4.10.240.10">
    <property type="entry name" value="Zn(2)-C6 fungal-type DNA-binding domain"/>
    <property type="match status" value="1"/>
</dbReference>
<dbReference type="PROSITE" id="PS00463">
    <property type="entry name" value="ZN2_CY6_FUNGAL_1"/>
    <property type="match status" value="2"/>
</dbReference>
<dbReference type="PANTHER" id="PTHR37534">
    <property type="entry name" value="TRANSCRIPTIONAL ACTIVATOR PROTEIN UGA3"/>
    <property type="match status" value="1"/>
</dbReference>
<dbReference type="InterPro" id="IPR001138">
    <property type="entry name" value="Zn2Cys6_DnaBD"/>
</dbReference>
<proteinExistence type="predicted"/>
<dbReference type="Pfam" id="PF00172">
    <property type="entry name" value="Zn_clus"/>
    <property type="match status" value="2"/>
</dbReference>
<dbReference type="Proteomes" id="UP000248423">
    <property type="component" value="Unassembled WGS sequence"/>
</dbReference>
<evidence type="ECO:0000259" key="6">
    <source>
        <dbReference type="PROSITE" id="PS50048"/>
    </source>
</evidence>
<keyword evidence="4" id="KW-0804">Transcription</keyword>
<organism evidence="7 8">
    <name type="scientific">Aspergillus sclerotiicarbonarius (strain CBS 121057 / IBT 28362)</name>
    <dbReference type="NCBI Taxonomy" id="1448318"/>
    <lineage>
        <taxon>Eukaryota</taxon>
        <taxon>Fungi</taxon>
        <taxon>Dikarya</taxon>
        <taxon>Ascomycota</taxon>
        <taxon>Pezizomycotina</taxon>
        <taxon>Eurotiomycetes</taxon>
        <taxon>Eurotiomycetidae</taxon>
        <taxon>Eurotiales</taxon>
        <taxon>Aspergillaceae</taxon>
        <taxon>Aspergillus</taxon>
        <taxon>Aspergillus subgen. Circumdati</taxon>
    </lineage>
</organism>
<dbReference type="VEuPathDB" id="FungiDB:BO78DRAFT_435703"/>
<feature type="domain" description="Zn(2)-C6 fungal-type" evidence="6">
    <location>
        <begin position="1"/>
        <end position="28"/>
    </location>
</feature>
<keyword evidence="8" id="KW-1185">Reference proteome</keyword>
<accession>A0A319DUS5</accession>
<feature type="domain" description="Zn(2)-C6 fungal-type" evidence="6">
    <location>
        <begin position="51"/>
        <end position="81"/>
    </location>
</feature>
<dbReference type="InterPro" id="IPR036864">
    <property type="entry name" value="Zn2-C6_fun-type_DNA-bd_sf"/>
</dbReference>
<dbReference type="STRING" id="1448318.A0A319DUS5"/>
<keyword evidence="3" id="KW-0238">DNA-binding</keyword>
<dbReference type="SUPFAM" id="SSF57701">
    <property type="entry name" value="Zn2/Cys6 DNA-binding domain"/>
    <property type="match status" value="2"/>
</dbReference>
<dbReference type="SMART" id="SM00066">
    <property type="entry name" value="GAL4"/>
    <property type="match status" value="2"/>
</dbReference>
<keyword evidence="2" id="KW-0805">Transcription regulation</keyword>
<feature type="non-terminal residue" evidence="7">
    <location>
        <position position="1"/>
    </location>
</feature>
<dbReference type="GO" id="GO:0008270">
    <property type="term" value="F:zinc ion binding"/>
    <property type="evidence" value="ECO:0007669"/>
    <property type="project" value="InterPro"/>
</dbReference>
<dbReference type="InterPro" id="IPR021858">
    <property type="entry name" value="Fun_TF"/>
</dbReference>
<dbReference type="PRINTS" id="PR00755">
    <property type="entry name" value="AFLATOXINBRP"/>
</dbReference>
<dbReference type="EMBL" id="KZ826414">
    <property type="protein sequence ID" value="PYI01481.1"/>
    <property type="molecule type" value="Genomic_DNA"/>
</dbReference>
<reference evidence="7 8" key="1">
    <citation type="submission" date="2018-02" db="EMBL/GenBank/DDBJ databases">
        <title>The genomes of Aspergillus section Nigri reveals drivers in fungal speciation.</title>
        <authorList>
            <consortium name="DOE Joint Genome Institute"/>
            <person name="Vesth T.C."/>
            <person name="Nybo J."/>
            <person name="Theobald S."/>
            <person name="Brandl J."/>
            <person name="Frisvad J.C."/>
            <person name="Nielsen K.F."/>
            <person name="Lyhne E.K."/>
            <person name="Kogle M.E."/>
            <person name="Kuo A."/>
            <person name="Riley R."/>
            <person name="Clum A."/>
            <person name="Nolan M."/>
            <person name="Lipzen A."/>
            <person name="Salamov A."/>
            <person name="Henrissat B."/>
            <person name="Wiebenga A."/>
            <person name="De vries R.P."/>
            <person name="Grigoriev I.V."/>
            <person name="Mortensen U.H."/>
            <person name="Andersen M.R."/>
            <person name="Baker S.E."/>
        </authorList>
    </citation>
    <scope>NUCLEOTIDE SEQUENCE [LARGE SCALE GENOMIC DNA]</scope>
    <source>
        <strain evidence="7 8">CBS 121057</strain>
    </source>
</reference>
<evidence type="ECO:0000313" key="7">
    <source>
        <dbReference type="EMBL" id="PYI01481.1"/>
    </source>
</evidence>